<dbReference type="Gene3D" id="3.90.550.10">
    <property type="entry name" value="Spore Coat Polysaccharide Biosynthesis Protein SpsA, Chain A"/>
    <property type="match status" value="1"/>
</dbReference>
<sequence>MKLIALVPVRAGSKGLPGKNLRPLAGVPLWRRAVNQGLAVGAEVIVSTDIPEILSHPPEDGLRILPRPEALAGDTVPMDPVIAHALRAVPGPATVVLLQATSPLRRLRDIRAGLALHATGDWDLVMSVAPADAGVLKWGRLEGGAFRPLGDPGHPFSNRQSLPPVWRPDGAVYVFDADGWRARGTLACDRIGAVRVAPDSALDIDTAADFARAEAALAARGGA</sequence>
<dbReference type="PANTHER" id="PTHR21485">
    <property type="entry name" value="HAD SUPERFAMILY MEMBERS CMAS AND KDSC"/>
    <property type="match status" value="1"/>
</dbReference>
<dbReference type="AlphaFoldDB" id="A0A934TJX2"/>
<dbReference type="PANTHER" id="PTHR21485:SF3">
    <property type="entry name" value="N-ACYLNEURAMINATE CYTIDYLYLTRANSFERASE"/>
    <property type="match status" value="1"/>
</dbReference>
<name>A0A934TJX2_9RHOB</name>
<dbReference type="Pfam" id="PF02348">
    <property type="entry name" value="CTP_transf_3"/>
    <property type="match status" value="1"/>
</dbReference>
<dbReference type="Proteomes" id="UP000706333">
    <property type="component" value="Unassembled WGS sequence"/>
</dbReference>
<evidence type="ECO:0008006" key="3">
    <source>
        <dbReference type="Google" id="ProtNLM"/>
    </source>
</evidence>
<reference evidence="1" key="2">
    <citation type="journal article" date="2020" name="Microorganisms">
        <title>Osmotic Adaptation and Compatible Solute Biosynthesis of Phototrophic Bacteria as Revealed from Genome Analyses.</title>
        <authorList>
            <person name="Imhoff J.F."/>
            <person name="Rahn T."/>
            <person name="Kunzel S."/>
            <person name="Keller A."/>
            <person name="Neulinger S.C."/>
        </authorList>
    </citation>
    <scope>NUCLEOTIDE SEQUENCE</scope>
    <source>
        <strain evidence="1">LMG 28126</strain>
    </source>
</reference>
<dbReference type="InterPro" id="IPR050793">
    <property type="entry name" value="CMP-NeuNAc_synthase"/>
</dbReference>
<keyword evidence="2" id="KW-1185">Reference proteome</keyword>
<dbReference type="CDD" id="cd02513">
    <property type="entry name" value="CMP-NeuAc_Synthase"/>
    <property type="match status" value="1"/>
</dbReference>
<proteinExistence type="predicted"/>
<dbReference type="RefSeq" id="WP_201156654.1">
    <property type="nucleotide sequence ID" value="NZ_NHSD01000182.1"/>
</dbReference>
<organism evidence="1 2">
    <name type="scientific">Rhodobaculum claviforme</name>
    <dbReference type="NCBI Taxonomy" id="1549854"/>
    <lineage>
        <taxon>Bacteria</taxon>
        <taxon>Pseudomonadati</taxon>
        <taxon>Pseudomonadota</taxon>
        <taxon>Alphaproteobacteria</taxon>
        <taxon>Rhodobacterales</taxon>
        <taxon>Paracoccaceae</taxon>
        <taxon>Rhodobaculum</taxon>
    </lineage>
</organism>
<comment type="caution">
    <text evidence="1">The sequence shown here is derived from an EMBL/GenBank/DDBJ whole genome shotgun (WGS) entry which is preliminary data.</text>
</comment>
<protein>
    <recommendedName>
        <fullName evidence="3">Acylneuraminate cytidylyltransferase family protein</fullName>
    </recommendedName>
</protein>
<dbReference type="InterPro" id="IPR003329">
    <property type="entry name" value="Cytidylyl_trans"/>
</dbReference>
<dbReference type="GO" id="GO:0008781">
    <property type="term" value="F:N-acylneuraminate cytidylyltransferase activity"/>
    <property type="evidence" value="ECO:0007669"/>
    <property type="project" value="TreeGrafter"/>
</dbReference>
<evidence type="ECO:0000313" key="1">
    <source>
        <dbReference type="EMBL" id="MBK5926886.1"/>
    </source>
</evidence>
<reference evidence="1" key="1">
    <citation type="submission" date="2017-05" db="EMBL/GenBank/DDBJ databases">
        <authorList>
            <person name="Imhoff J.F."/>
            <person name="Rahn T."/>
            <person name="Kuenzel S."/>
            <person name="Neulinger S.C."/>
        </authorList>
    </citation>
    <scope>NUCLEOTIDE SEQUENCE</scope>
    <source>
        <strain evidence="1">LMG 28126</strain>
    </source>
</reference>
<gene>
    <name evidence="1" type="ORF">CCR87_05925</name>
</gene>
<evidence type="ECO:0000313" key="2">
    <source>
        <dbReference type="Proteomes" id="UP000706333"/>
    </source>
</evidence>
<accession>A0A934TJX2</accession>
<dbReference type="SUPFAM" id="SSF53448">
    <property type="entry name" value="Nucleotide-diphospho-sugar transferases"/>
    <property type="match status" value="1"/>
</dbReference>
<dbReference type="EMBL" id="NHSD01000182">
    <property type="protein sequence ID" value="MBK5926886.1"/>
    <property type="molecule type" value="Genomic_DNA"/>
</dbReference>
<dbReference type="InterPro" id="IPR029044">
    <property type="entry name" value="Nucleotide-diphossugar_trans"/>
</dbReference>